<evidence type="ECO:0000313" key="2">
    <source>
        <dbReference type="Proteomes" id="UP001600165"/>
    </source>
</evidence>
<protein>
    <recommendedName>
        <fullName evidence="3">Piwi domain-containing protein</fullName>
    </recommendedName>
</protein>
<dbReference type="InterPro" id="IPR036397">
    <property type="entry name" value="RNaseH_sf"/>
</dbReference>
<name>A0ABW6ILM5_9CYAN</name>
<proteinExistence type="predicted"/>
<organism evidence="1 2">
    <name type="scientific">Almyronema epifaneia S1</name>
    <dbReference type="NCBI Taxonomy" id="2991925"/>
    <lineage>
        <taxon>Bacteria</taxon>
        <taxon>Bacillati</taxon>
        <taxon>Cyanobacteriota</taxon>
        <taxon>Cyanophyceae</taxon>
        <taxon>Nodosilineales</taxon>
        <taxon>Nodosilineaceae</taxon>
        <taxon>Almyronema</taxon>
        <taxon>Almyronema epifaneia</taxon>
    </lineage>
</organism>
<dbReference type="SUPFAM" id="SSF53098">
    <property type="entry name" value="Ribonuclease H-like"/>
    <property type="match status" value="1"/>
</dbReference>
<accession>A0ABW6ILM5</accession>
<evidence type="ECO:0008006" key="3">
    <source>
        <dbReference type="Google" id="ProtNLM"/>
    </source>
</evidence>
<evidence type="ECO:0000313" key="1">
    <source>
        <dbReference type="EMBL" id="MFE4108450.1"/>
    </source>
</evidence>
<dbReference type="Gene3D" id="3.30.420.10">
    <property type="entry name" value="Ribonuclease H-like superfamily/Ribonuclease H"/>
    <property type="match status" value="1"/>
</dbReference>
<dbReference type="RefSeq" id="WP_377968081.1">
    <property type="nucleotide sequence ID" value="NZ_JBHZOL010000111.1"/>
</dbReference>
<gene>
    <name evidence="1" type="ORF">ACFVKH_19395</name>
</gene>
<dbReference type="Proteomes" id="UP001600165">
    <property type="component" value="Unassembled WGS sequence"/>
</dbReference>
<reference evidence="1 2" key="1">
    <citation type="submission" date="2024-10" db="EMBL/GenBank/DDBJ databases">
        <authorList>
            <person name="Ratan Roy A."/>
            <person name="Morales Sandoval P.H."/>
            <person name="De Los Santos Villalobos S."/>
            <person name="Chakraborty S."/>
            <person name="Mukherjee J."/>
        </authorList>
    </citation>
    <scope>NUCLEOTIDE SEQUENCE [LARGE SCALE GENOMIC DNA]</scope>
    <source>
        <strain evidence="1 2">S1</strain>
    </source>
</reference>
<dbReference type="CDD" id="cd04659">
    <property type="entry name" value="Piwi_piwi-like_ProArk"/>
    <property type="match status" value="1"/>
</dbReference>
<sequence>MNISIDLIREPYLEFNHSFLHPDKKTGIAEHGPFGRIDPALHPDKIKVGIVGTRATCEACQEWISECRNYIETDRSKKEEWEIDEDSDESVEQEELAKRDILVKGLSPDFIGISSETNFASEIIKSDRWISTFSDREVKAISETESTIERVEKAADLLSDHISQIATASPHPDIILVAIPKILFDAAASAKLPNGNYLNLRRILKARSMKWGVPIQIFREPTLIGKDKSLQDKATRAWNFATALYFKCGGIPWKGHGLEEDTCYIGISFYNTEDEKGRNILRSGVAQAFDYLGQGIILRGDPFEWDINEYGRTPHLKQEEAYNLITNTLNEYKRIRRLPPKRVVIHKSSRYWGSEHAEYNELDGFIEGIEKVNPDASIDLLTLNKSDIRLAREGQYPPIRGTYALIEDSLPIIYTHGFTPYFETYPGVHVPEPWAIIERHGDSGPRELATELLALTKMNVNNAAFSDGEPITLAFSRRVGDILKEVGPEMTVRSEYSFYM</sequence>
<dbReference type="EMBL" id="JBHZOL010000111">
    <property type="protein sequence ID" value="MFE4108450.1"/>
    <property type="molecule type" value="Genomic_DNA"/>
</dbReference>
<comment type="caution">
    <text evidence="1">The sequence shown here is derived from an EMBL/GenBank/DDBJ whole genome shotgun (WGS) entry which is preliminary data.</text>
</comment>
<keyword evidence="2" id="KW-1185">Reference proteome</keyword>
<dbReference type="InterPro" id="IPR012337">
    <property type="entry name" value="RNaseH-like_sf"/>
</dbReference>